<dbReference type="SUPFAM" id="SSF48403">
    <property type="entry name" value="Ankyrin repeat"/>
    <property type="match status" value="1"/>
</dbReference>
<proteinExistence type="predicted"/>
<dbReference type="SMART" id="SM00248">
    <property type="entry name" value="ANK"/>
    <property type="match status" value="2"/>
</dbReference>
<feature type="compositionally biased region" description="Basic and acidic residues" evidence="3">
    <location>
        <begin position="1372"/>
        <end position="1400"/>
    </location>
</feature>
<reference evidence="4" key="1">
    <citation type="submission" date="2021-01" db="EMBL/GenBank/DDBJ databases">
        <authorList>
            <person name="Corre E."/>
            <person name="Pelletier E."/>
            <person name="Niang G."/>
            <person name="Scheremetjew M."/>
            <person name="Finn R."/>
            <person name="Kale V."/>
            <person name="Holt S."/>
            <person name="Cochrane G."/>
            <person name="Meng A."/>
            <person name="Brown T."/>
            <person name="Cohen L."/>
        </authorList>
    </citation>
    <scope>NUCLEOTIDE SEQUENCE</scope>
    <source>
        <strain evidence="4">NIES-2562</strain>
    </source>
</reference>
<dbReference type="PROSITE" id="PS50088">
    <property type="entry name" value="ANK_REPEAT"/>
    <property type="match status" value="2"/>
</dbReference>
<feature type="region of interest" description="Disordered" evidence="3">
    <location>
        <begin position="840"/>
        <end position="863"/>
    </location>
</feature>
<dbReference type="EMBL" id="HBIB01010182">
    <property type="protein sequence ID" value="CAE0244331.1"/>
    <property type="molecule type" value="Transcribed_RNA"/>
</dbReference>
<feature type="compositionally biased region" description="Basic and acidic residues" evidence="3">
    <location>
        <begin position="1574"/>
        <end position="1585"/>
    </location>
</feature>
<dbReference type="PANTHER" id="PTHR24119">
    <property type="entry name" value="ACYL-COA-BINDING DOMAIN-CONTAINING PROTEIN 6"/>
    <property type="match status" value="1"/>
</dbReference>
<feature type="compositionally biased region" description="Polar residues" evidence="3">
    <location>
        <begin position="649"/>
        <end position="662"/>
    </location>
</feature>
<feature type="compositionally biased region" description="Polar residues" evidence="3">
    <location>
        <begin position="1725"/>
        <end position="1740"/>
    </location>
</feature>
<feature type="compositionally biased region" description="Low complexity" evidence="3">
    <location>
        <begin position="1468"/>
        <end position="1482"/>
    </location>
</feature>
<feature type="compositionally biased region" description="Basic and acidic residues" evidence="3">
    <location>
        <begin position="1500"/>
        <end position="1519"/>
    </location>
</feature>
<feature type="region of interest" description="Disordered" evidence="3">
    <location>
        <begin position="1294"/>
        <end position="1419"/>
    </location>
</feature>
<organism evidence="4">
    <name type="scientific">Palpitomonas bilix</name>
    <dbReference type="NCBI Taxonomy" id="652834"/>
    <lineage>
        <taxon>Eukaryota</taxon>
        <taxon>Eukaryota incertae sedis</taxon>
    </lineage>
</organism>
<feature type="compositionally biased region" description="Basic and acidic residues" evidence="3">
    <location>
        <begin position="669"/>
        <end position="684"/>
    </location>
</feature>
<feature type="repeat" description="ANK" evidence="2">
    <location>
        <begin position="1834"/>
        <end position="1866"/>
    </location>
</feature>
<feature type="compositionally biased region" description="Acidic residues" evidence="3">
    <location>
        <begin position="1675"/>
        <end position="1692"/>
    </location>
</feature>
<feature type="compositionally biased region" description="Basic and acidic residues" evidence="3">
    <location>
        <begin position="1343"/>
        <end position="1357"/>
    </location>
</feature>
<sequence>MANSEGTNMEVSALIDAFFAVSSPSFSSSLSLYFHDGVAKGLWMGSGPKAVGRVGHKELVGMFKKASAPENAPVALLHRVVGTSIVSEVLTSTQLQKRFGHDDALAAVAHTYVVQKFFPDGRLLRVTLQGSGETSVIADVEFDEDGRVVDGKPVDSTVDHHSATALAVACASSVAGGEKKWTEAVVDIIKEGDSLHVLVPRTCVLAANTTASTPVKGGGTPRKRPSLPRINSARRSRAEDGSQKVSSSRPGTAEGQKKGNGDENLPRVTPRSARVTGGGDSSRSQRGEGTPKASARKESASSAHFPSVSPRASIVSADSKVASPKQAENASTVQSSIAQSGVQSVAQSVSETPRGDKQVEKKEESGAARKQDVADHAEKLRRKLGSLHRAILTTPVLGEPEEVVERPRLPFSEEDPLEQVLGYEGEAGRGAERLLLREGETRGSDGNEVVEELGRSDEDHREGGHLARAPQGEKLGRESSLIEVEMGEQGKEKAEVEEKKEERRKARIVTDEVFGMELVDGVGAAAVEDIQREVVKDASILLSSLSAFRSGNDVSRFTFTQAVVDAEGGEPSSEQRAGVVGAAVMMDAEKSGVSQGTESVPSLLAVEGDVTGTAEADGEQWKIEGLTESVVVVEEALVGPPAPSLRQARATTSEEGAKQSPSVLEEEEARVYKDRLSRRAEKVRMGRGGQGQDSGRSASGRSTSSQDMGLRADAHQRVAARPVTEVPPVGASLLHAVACNVDDVAPGEDSATKAYVKVVKRRDKDGFVVVNLLRSLIDSKPPAFEGTTVLKKARPTEAEQGGLLKIAVSRGMGKKIAKSETRAGIVKGVPSTTKDIVAQQDEEEKDDKVGELRADSDKRSGEEALEEAGELYTFVSGLGLKTTRIAEIVQAEFTDVDPFEVRQRVKILLSRPTTEEDNVQVSAAVTGMESIAADERVSVEDESAAWIQDETQLDRLSAEASRAEKEAGEDGKEVKKAKRIEAEELSRTRDILAALDDVGLRHKTDATEYRLGTGEEAVLEAFLAVGQDINEGSDEPRLRLLEELEERLLVDRRAPPAPAATEKNKQGKGGEKKGVSSTAGGVSAGAFKGALQRGFSAGVDARSLEVAAFELGVAIRLQKKKGEESDKVREAAAPKVIGIADEEEEEVDTEENPLVELHATKAAYDVREEIEVMKKMNDGDKGDMVSFADDSRPVTGATEESGVAMYDVKGGQETVDTPPMTAISSAAAQKQTTGGGKRRVSKGKAGSQQATRERLAQLEKAKALALSKGKGRADIVSRIQAIEGALQQLYSKLGEEEAEGEEEGEEEEAAVEAQTEVLKPAKPASHEVNGYRDEDEESTPVVLKKDRQQEGDRRGSIEPHAAPHRPAPQRQQRREPRGEFADDPNAFERDMQGVKYEDLAAKVGAPNGASDPPPAAFNERLLALEKRRQRQREMEEGAKRMERNREMEEVEYGRMQAEAMQQAPPPRSAAAAATPPYKPSSAWGGETNGTDVIEEEDEELQRIEREEQALLQRKRELEARAANARGPPPRAARGMSSVEERMMQLHSSQGAEADPFDAAYDDTVGATPRVGASMKERESAAERARNVTASPPQQRGPRRQRNVVDSGSLRKPSQQPPLASTVPRKMPERPMAMTPEYGGGRGFAKEVENLSQTVPARPRQSQRGGGRRGPAAYGEVEEGDITASDFDTDDEGLTPSPGGGKLPLPKLDVDSVPLELRLDEGMVSPDTSMGSVVSRQSGFSKESRRDDDGDSTARSDYSDVDSVSGITSEFRSVFSKVRHGKKSDVVDMIERGCPVDTRDKHGNSLLIISCQNGHKRVVKALLRRGANLNCQNHRGQTALHFCYAYGYQELGDYLVSKGADDSIINNYGLSCYEGLQP</sequence>
<feature type="compositionally biased region" description="Basic and acidic residues" evidence="3">
    <location>
        <begin position="353"/>
        <end position="378"/>
    </location>
</feature>
<feature type="region of interest" description="Disordered" evidence="3">
    <location>
        <begin position="438"/>
        <end position="478"/>
    </location>
</feature>
<feature type="region of interest" description="Disordered" evidence="3">
    <location>
        <begin position="641"/>
        <end position="711"/>
    </location>
</feature>
<accession>A0A7S3D2D3</accession>
<feature type="region of interest" description="Disordered" evidence="3">
    <location>
        <begin position="1721"/>
        <end position="1760"/>
    </location>
</feature>
<feature type="region of interest" description="Disordered" evidence="3">
    <location>
        <begin position="1051"/>
        <end position="1078"/>
    </location>
</feature>
<dbReference type="Pfam" id="PF12796">
    <property type="entry name" value="Ank_2"/>
    <property type="match status" value="1"/>
</dbReference>
<feature type="compositionally biased region" description="Basic and acidic residues" evidence="3">
    <location>
        <begin position="452"/>
        <end position="465"/>
    </location>
</feature>
<feature type="compositionally biased region" description="Basic and acidic residues" evidence="3">
    <location>
        <begin position="255"/>
        <end position="265"/>
    </location>
</feature>
<feature type="compositionally biased region" description="Low complexity" evidence="3">
    <location>
        <begin position="333"/>
        <end position="350"/>
    </location>
</feature>
<dbReference type="PANTHER" id="PTHR24119:SF0">
    <property type="entry name" value="ACYL-COA-BINDING DOMAIN-CONTAINING PROTEIN 6"/>
    <property type="match status" value="1"/>
</dbReference>
<dbReference type="Gene3D" id="1.25.40.20">
    <property type="entry name" value="Ankyrin repeat-containing domain"/>
    <property type="match status" value="1"/>
</dbReference>
<evidence type="ECO:0000256" key="2">
    <source>
        <dbReference type="PROSITE-ProRule" id="PRU00023"/>
    </source>
</evidence>
<feature type="region of interest" description="Disordered" evidence="3">
    <location>
        <begin position="211"/>
        <end position="379"/>
    </location>
</feature>
<feature type="region of interest" description="Disordered" evidence="3">
    <location>
        <begin position="1225"/>
        <end position="1251"/>
    </location>
</feature>
<keyword evidence="1" id="KW-0446">Lipid-binding</keyword>
<evidence type="ECO:0000313" key="4">
    <source>
        <dbReference type="EMBL" id="CAE0244331.1"/>
    </source>
</evidence>
<dbReference type="InterPro" id="IPR036770">
    <property type="entry name" value="Ankyrin_rpt-contain_sf"/>
</dbReference>
<evidence type="ECO:0000256" key="1">
    <source>
        <dbReference type="ARBA" id="ARBA00023121"/>
    </source>
</evidence>
<feature type="compositionally biased region" description="Basic and acidic residues" evidence="3">
    <location>
        <begin position="1741"/>
        <end position="1757"/>
    </location>
</feature>
<keyword evidence="2" id="KW-0040">ANK repeat</keyword>
<dbReference type="InterPro" id="IPR002110">
    <property type="entry name" value="Ankyrin_rpt"/>
</dbReference>
<feature type="compositionally biased region" description="Basic and acidic residues" evidence="3">
    <location>
        <begin position="846"/>
        <end position="862"/>
    </location>
</feature>
<feature type="compositionally biased region" description="Acidic residues" evidence="3">
    <location>
        <begin position="1296"/>
        <end position="1310"/>
    </location>
</feature>
<feature type="compositionally biased region" description="Basic and acidic residues" evidence="3">
    <location>
        <begin position="1062"/>
        <end position="1074"/>
    </location>
</feature>
<feature type="repeat" description="ANK" evidence="2">
    <location>
        <begin position="1801"/>
        <end position="1833"/>
    </location>
</feature>
<evidence type="ECO:0000256" key="3">
    <source>
        <dbReference type="SAM" id="MobiDB-lite"/>
    </source>
</evidence>
<feature type="compositionally biased region" description="Low complexity" evidence="3">
    <location>
        <begin position="693"/>
        <end position="705"/>
    </location>
</feature>
<feature type="region of interest" description="Disordered" evidence="3">
    <location>
        <begin position="1457"/>
        <end position="1707"/>
    </location>
</feature>
<protein>
    <submittedName>
        <fullName evidence="4">Uncharacterized protein</fullName>
    </submittedName>
</protein>
<gene>
    <name evidence="4" type="ORF">PBIL07802_LOCUS6506</name>
</gene>
<dbReference type="PROSITE" id="PS50297">
    <property type="entry name" value="ANK_REP_REGION"/>
    <property type="match status" value="2"/>
</dbReference>
<dbReference type="GO" id="GO:0000062">
    <property type="term" value="F:fatty-acyl-CoA binding"/>
    <property type="evidence" value="ECO:0007669"/>
    <property type="project" value="TreeGrafter"/>
</dbReference>
<name>A0A7S3D2D3_9EUKA</name>